<sequence length="318" mass="34341">MLRLAKRVASKGLLVTFTSAVGDKLVASAGVCAAGRRGTRMDDRVRHATNLMRTYDGGPYDGRVGAGPRAVLAVTCGLVSSRPRTTWSPAWSELPSAWSRRSFLLPSNPFKTADAIITQFRTIDRASWVFVNSFTELEPDVVAALGAGRRDDDAAPPELIPVGPLIDAGVPPPPQQEADDREVARDLMRRTCGRVLTERVAPWCTPVWAAWWAVGGGVAEMAHGLASTGRPFLWVVRPDAPASSRTVADAREMWRGSACWPTSTAAALATPRSTRGSPLSRSRSGPPRWRGAGEAARDRKGGQVVARRCGQRERRARP</sequence>
<reference evidence="4" key="1">
    <citation type="journal article" date="2018" name="DNA Res.">
        <title>Multiple hybrid de novo genome assembly of finger millet, an orphan allotetraploid crop.</title>
        <authorList>
            <person name="Hatakeyama M."/>
            <person name="Aluri S."/>
            <person name="Balachadran M.T."/>
            <person name="Sivarajan S.R."/>
            <person name="Patrignani A."/>
            <person name="Gruter S."/>
            <person name="Poveda L."/>
            <person name="Shimizu-Inatsugi R."/>
            <person name="Baeten J."/>
            <person name="Francoijs K.J."/>
            <person name="Nataraja K.N."/>
            <person name="Reddy Y.A.N."/>
            <person name="Phadnis S."/>
            <person name="Ravikumar R.L."/>
            <person name="Schlapbach R."/>
            <person name="Sreeman S.M."/>
            <person name="Shimizu K.K."/>
        </authorList>
    </citation>
    <scope>NUCLEOTIDE SEQUENCE</scope>
</reference>
<dbReference type="GO" id="GO:0080043">
    <property type="term" value="F:quercetin 3-O-glucosyltransferase activity"/>
    <property type="evidence" value="ECO:0007669"/>
    <property type="project" value="TreeGrafter"/>
</dbReference>
<dbReference type="GO" id="GO:0080044">
    <property type="term" value="F:quercetin 7-O-glucosyltransferase activity"/>
    <property type="evidence" value="ECO:0007669"/>
    <property type="project" value="TreeGrafter"/>
</dbReference>
<gene>
    <name evidence="4" type="primary">gb06469</name>
    <name evidence="4" type="ORF">PR202_gb06469</name>
</gene>
<comment type="caution">
    <text evidence="4">The sequence shown here is derived from an EMBL/GenBank/DDBJ whole genome shotgun (WGS) entry which is preliminary data.</text>
</comment>
<dbReference type="SUPFAM" id="SSF53756">
    <property type="entry name" value="UDP-Glycosyltransferase/glycogen phosphorylase"/>
    <property type="match status" value="1"/>
</dbReference>
<keyword evidence="5" id="KW-1185">Reference proteome</keyword>
<keyword evidence="2" id="KW-0328">Glycosyltransferase</keyword>
<evidence type="ECO:0000313" key="5">
    <source>
        <dbReference type="Proteomes" id="UP001054889"/>
    </source>
</evidence>
<comment type="similarity">
    <text evidence="1">Belongs to the UDP-glycosyltransferase family.</text>
</comment>
<feature type="region of interest" description="Disordered" evidence="3">
    <location>
        <begin position="265"/>
        <end position="318"/>
    </location>
</feature>
<evidence type="ECO:0000256" key="2">
    <source>
        <dbReference type="ARBA" id="ARBA00022676"/>
    </source>
</evidence>
<dbReference type="Gene3D" id="3.40.50.2000">
    <property type="entry name" value="Glycogen Phosphorylase B"/>
    <property type="match status" value="2"/>
</dbReference>
<feature type="compositionally biased region" description="Low complexity" evidence="3">
    <location>
        <begin position="271"/>
        <end position="293"/>
    </location>
</feature>
<proteinExistence type="inferred from homology"/>
<protein>
    <submittedName>
        <fullName evidence="4">Uncharacterized protein</fullName>
    </submittedName>
</protein>
<keyword evidence="2" id="KW-0808">Transferase</keyword>
<dbReference type="PANTHER" id="PTHR11926">
    <property type="entry name" value="GLUCOSYL/GLUCURONOSYL TRANSFERASES"/>
    <property type="match status" value="1"/>
</dbReference>
<dbReference type="Proteomes" id="UP001054889">
    <property type="component" value="Unassembled WGS sequence"/>
</dbReference>
<evidence type="ECO:0000313" key="4">
    <source>
        <dbReference type="EMBL" id="GJN19220.1"/>
    </source>
</evidence>
<organism evidence="4 5">
    <name type="scientific">Eleusine coracana subsp. coracana</name>
    <dbReference type="NCBI Taxonomy" id="191504"/>
    <lineage>
        <taxon>Eukaryota</taxon>
        <taxon>Viridiplantae</taxon>
        <taxon>Streptophyta</taxon>
        <taxon>Embryophyta</taxon>
        <taxon>Tracheophyta</taxon>
        <taxon>Spermatophyta</taxon>
        <taxon>Magnoliopsida</taxon>
        <taxon>Liliopsida</taxon>
        <taxon>Poales</taxon>
        <taxon>Poaceae</taxon>
        <taxon>PACMAD clade</taxon>
        <taxon>Chloridoideae</taxon>
        <taxon>Cynodonteae</taxon>
        <taxon>Eleusininae</taxon>
        <taxon>Eleusine</taxon>
    </lineage>
</organism>
<accession>A0AAV5E9H7</accession>
<evidence type="ECO:0000256" key="1">
    <source>
        <dbReference type="ARBA" id="ARBA00009995"/>
    </source>
</evidence>
<name>A0AAV5E9H7_ELECO</name>
<evidence type="ECO:0000256" key="3">
    <source>
        <dbReference type="SAM" id="MobiDB-lite"/>
    </source>
</evidence>
<dbReference type="EMBL" id="BQKI01000074">
    <property type="protein sequence ID" value="GJN19220.1"/>
    <property type="molecule type" value="Genomic_DNA"/>
</dbReference>
<reference evidence="4" key="2">
    <citation type="submission" date="2021-12" db="EMBL/GenBank/DDBJ databases">
        <title>Resequencing data analysis of finger millet.</title>
        <authorList>
            <person name="Hatakeyama M."/>
            <person name="Aluri S."/>
            <person name="Balachadran M.T."/>
            <person name="Sivarajan S.R."/>
            <person name="Poveda L."/>
            <person name="Shimizu-Inatsugi R."/>
            <person name="Schlapbach R."/>
            <person name="Sreeman S.M."/>
            <person name="Shimizu K.K."/>
        </authorList>
    </citation>
    <scope>NUCLEOTIDE SEQUENCE</scope>
</reference>
<dbReference type="PANTHER" id="PTHR11926:SF986">
    <property type="entry name" value="UDP-GLYCOSYLTRANSFERASE 84A1"/>
    <property type="match status" value="1"/>
</dbReference>
<dbReference type="AlphaFoldDB" id="A0AAV5E9H7"/>